<keyword evidence="5" id="KW-1185">Reference proteome</keyword>
<dbReference type="InterPro" id="IPR058627">
    <property type="entry name" value="MdtA-like_C"/>
</dbReference>
<evidence type="ECO:0000259" key="3">
    <source>
        <dbReference type="Pfam" id="PF25967"/>
    </source>
</evidence>
<dbReference type="NCBIfam" id="TIGR01730">
    <property type="entry name" value="RND_mfp"/>
    <property type="match status" value="1"/>
</dbReference>
<dbReference type="GO" id="GO:0015562">
    <property type="term" value="F:efflux transmembrane transporter activity"/>
    <property type="evidence" value="ECO:0007669"/>
    <property type="project" value="TreeGrafter"/>
</dbReference>
<proteinExistence type="inferred from homology"/>
<dbReference type="GO" id="GO:1990281">
    <property type="term" value="C:efflux pump complex"/>
    <property type="evidence" value="ECO:0007669"/>
    <property type="project" value="TreeGrafter"/>
</dbReference>
<evidence type="ECO:0000256" key="1">
    <source>
        <dbReference type="ARBA" id="ARBA00009477"/>
    </source>
</evidence>
<evidence type="ECO:0000256" key="2">
    <source>
        <dbReference type="SAM" id="Coils"/>
    </source>
</evidence>
<name>A0A2A2EQ76_9GAMM</name>
<dbReference type="Gene3D" id="2.40.30.170">
    <property type="match status" value="1"/>
</dbReference>
<dbReference type="InterPro" id="IPR006143">
    <property type="entry name" value="RND_pump_MFP"/>
</dbReference>
<comment type="caution">
    <text evidence="4">The sequence shown here is derived from an EMBL/GenBank/DDBJ whole genome shotgun (WGS) entry which is preliminary data.</text>
</comment>
<dbReference type="Proteomes" id="UP000217771">
    <property type="component" value="Unassembled WGS sequence"/>
</dbReference>
<feature type="domain" description="Multidrug resistance protein MdtA-like C-terminal permuted SH3" evidence="3">
    <location>
        <begin position="336"/>
        <end position="370"/>
    </location>
</feature>
<sequence>MIPMTRKPMRMTPWILPPTILLLALTLIGCDSAPPAEEALRPVRTQLVEPGVPDAERRLPGRLEAGANRRLSFRLDGQLDAFEVSVGERVAAGQPLARLDSTDIELQRDQAQAGLASAAATAANAEAEWQRTRRLYEAGSAAARQLDAVRAQVESARAQQRSAERQMALAERQLGFAELDSPGACRVAQRLVEAGENVGAGQPVLVLACGEGMDVRAALSEDLLERVEEGDRVEVELPLLGLTLPGRVAEIGLPLQPPQATWPLRVSLDIDADDSASATLTPGMAAEILLPQAANGADSLWVPMAAVGEDAAGHYVYVAIAEDATEADANGRPLAQIERREIGLGRRQGESLEIVAGLDAGERLVVAGMSRISDGQRVRLEANR</sequence>
<dbReference type="SUPFAM" id="SSF111369">
    <property type="entry name" value="HlyD-like secretion proteins"/>
    <property type="match status" value="1"/>
</dbReference>
<dbReference type="Gene3D" id="2.40.50.100">
    <property type="match status" value="1"/>
</dbReference>
<dbReference type="AlphaFoldDB" id="A0A2A2EQ76"/>
<organism evidence="4 5">
    <name type="scientific">Halomonas salipaludis</name>
    <dbReference type="NCBI Taxonomy" id="2032625"/>
    <lineage>
        <taxon>Bacteria</taxon>
        <taxon>Pseudomonadati</taxon>
        <taxon>Pseudomonadota</taxon>
        <taxon>Gammaproteobacteria</taxon>
        <taxon>Oceanospirillales</taxon>
        <taxon>Halomonadaceae</taxon>
        <taxon>Halomonas</taxon>
    </lineage>
</organism>
<dbReference type="Gene3D" id="1.10.287.470">
    <property type="entry name" value="Helix hairpin bin"/>
    <property type="match status" value="1"/>
</dbReference>
<reference evidence="4 5" key="1">
    <citation type="submission" date="2017-08" db="EMBL/GenBank/DDBJ databases">
        <title>Halomonas alkalisoli sp. nov., isolated from saline alkaline soil.</title>
        <authorList>
            <person name="Wang D."/>
            <person name="Zhang G."/>
        </authorList>
    </citation>
    <scope>NUCLEOTIDE SEQUENCE [LARGE SCALE GENOMIC DNA]</scope>
    <source>
        <strain evidence="4 5">WRN001</strain>
    </source>
</reference>
<evidence type="ECO:0000313" key="5">
    <source>
        <dbReference type="Proteomes" id="UP000217771"/>
    </source>
</evidence>
<protein>
    <recommendedName>
        <fullName evidence="3">Multidrug resistance protein MdtA-like C-terminal permuted SH3 domain-containing protein</fullName>
    </recommendedName>
</protein>
<dbReference type="PANTHER" id="PTHR30469">
    <property type="entry name" value="MULTIDRUG RESISTANCE PROTEIN MDTA"/>
    <property type="match status" value="1"/>
</dbReference>
<dbReference type="Pfam" id="PF25967">
    <property type="entry name" value="RND-MFP_C"/>
    <property type="match status" value="1"/>
</dbReference>
<gene>
    <name evidence="4" type="ORF">CK498_21145</name>
</gene>
<comment type="similarity">
    <text evidence="1">Belongs to the membrane fusion protein (MFP) (TC 8.A.1) family.</text>
</comment>
<feature type="coiled-coil region" evidence="2">
    <location>
        <begin position="108"/>
        <end position="180"/>
    </location>
</feature>
<dbReference type="Gene3D" id="2.40.420.20">
    <property type="match status" value="1"/>
</dbReference>
<dbReference type="PROSITE" id="PS51257">
    <property type="entry name" value="PROKAR_LIPOPROTEIN"/>
    <property type="match status" value="1"/>
</dbReference>
<dbReference type="EMBL" id="NSKB01000009">
    <property type="protein sequence ID" value="PAU74634.1"/>
    <property type="molecule type" value="Genomic_DNA"/>
</dbReference>
<keyword evidence="2" id="KW-0175">Coiled coil</keyword>
<evidence type="ECO:0000313" key="4">
    <source>
        <dbReference type="EMBL" id="PAU74634.1"/>
    </source>
</evidence>
<dbReference type="OrthoDB" id="6151867at2"/>
<accession>A0A2A2EQ76</accession>